<dbReference type="InterPro" id="IPR017850">
    <property type="entry name" value="Alkaline_phosphatase_core_sf"/>
</dbReference>
<name>A0A150NYF6_SORCE</name>
<accession>A0A150NYF6</accession>
<gene>
    <name evidence="1" type="ORF">BE08_45520</name>
</gene>
<comment type="caution">
    <text evidence="1">The sequence shown here is derived from an EMBL/GenBank/DDBJ whole genome shotgun (WGS) entry which is preliminary data.</text>
</comment>
<proteinExistence type="predicted"/>
<dbReference type="EMBL" id="JELY01003696">
    <property type="protein sequence ID" value="KYF46882.1"/>
    <property type="molecule type" value="Genomic_DNA"/>
</dbReference>
<evidence type="ECO:0000313" key="2">
    <source>
        <dbReference type="Proteomes" id="UP000075420"/>
    </source>
</evidence>
<dbReference type="Gene3D" id="3.40.720.10">
    <property type="entry name" value="Alkaline Phosphatase, subunit A"/>
    <property type="match status" value="1"/>
</dbReference>
<sequence>MSKRKILFFELNEVPLRIVRQFCGAAPGSTLAKNLHRMRQIRTQAPDSVLSPWITWPTLHRGVDDAVHGLRFFGQDLTEVDARYPPLWRLLAAHGVKTGVFGSLHSYPMPEDVRGYAFYMPDTFAPAPDAHPDTLAVFQDFNLTMARKSARNVSRDVPGKGAFQLLRAIPDLGIRASTLADVSRQLVSERIHDWQRIRRRTYQSVLGFDVFMKQMEDTRPDFATFFTNHVASAMHRYWAASFPGDFTALEYDWSWVARYRHEIEFAMSKFDAFLTRLIEFVERNPDYVLWIASSMGQAASSGQPVKTQLYITDLARFMTCAELGGDDWSERPAMAPRISVFVRESKRDAFRATLDTFKVNGEAVAWEERSNGFFAICMGQMNLDPSARIEINGQARSLSEAGLSNVEIEDQAGSTAYHVPEGMLLVFDPLAAQPEAAPELPLDTRQIAPSVLRHFGVPVPSYMVDPVPLA</sequence>
<dbReference type="SUPFAM" id="SSF53649">
    <property type="entry name" value="Alkaline phosphatase-like"/>
    <property type="match status" value="1"/>
</dbReference>
<dbReference type="AlphaFoldDB" id="A0A150NYF6"/>
<reference evidence="1 2" key="1">
    <citation type="submission" date="2014-02" db="EMBL/GenBank/DDBJ databases">
        <title>The small core and large imbalanced accessory genome model reveals a collaborative survival strategy of Sorangium cellulosum strains in nature.</title>
        <authorList>
            <person name="Han K."/>
            <person name="Peng R."/>
            <person name="Blom J."/>
            <person name="Li Y.-Z."/>
        </authorList>
    </citation>
    <scope>NUCLEOTIDE SEQUENCE [LARGE SCALE GENOMIC DNA]</scope>
    <source>
        <strain evidence="1 2">So0157-25</strain>
    </source>
</reference>
<evidence type="ECO:0000313" key="1">
    <source>
        <dbReference type="EMBL" id="KYF46882.1"/>
    </source>
</evidence>
<organism evidence="1 2">
    <name type="scientific">Sorangium cellulosum</name>
    <name type="common">Polyangium cellulosum</name>
    <dbReference type="NCBI Taxonomy" id="56"/>
    <lineage>
        <taxon>Bacteria</taxon>
        <taxon>Pseudomonadati</taxon>
        <taxon>Myxococcota</taxon>
        <taxon>Polyangia</taxon>
        <taxon>Polyangiales</taxon>
        <taxon>Polyangiaceae</taxon>
        <taxon>Sorangium</taxon>
    </lineage>
</organism>
<protein>
    <submittedName>
        <fullName evidence="1">Uncharacterized protein</fullName>
    </submittedName>
</protein>
<dbReference type="Proteomes" id="UP000075420">
    <property type="component" value="Unassembled WGS sequence"/>
</dbReference>